<evidence type="ECO:0000313" key="3">
    <source>
        <dbReference type="Proteomes" id="UP001161390"/>
    </source>
</evidence>
<dbReference type="PANTHER" id="PTHR33336:SF15">
    <property type="entry name" value="ABM DOMAIN-CONTAINING PROTEIN"/>
    <property type="match status" value="1"/>
</dbReference>
<evidence type="ECO:0000313" key="2">
    <source>
        <dbReference type="EMBL" id="GLQ21190.1"/>
    </source>
</evidence>
<dbReference type="PROSITE" id="PS51725">
    <property type="entry name" value="ABM"/>
    <property type="match status" value="1"/>
</dbReference>
<proteinExistence type="predicted"/>
<dbReference type="Proteomes" id="UP001161390">
    <property type="component" value="Unassembled WGS sequence"/>
</dbReference>
<dbReference type="SUPFAM" id="SSF54909">
    <property type="entry name" value="Dimeric alpha+beta barrel"/>
    <property type="match status" value="1"/>
</dbReference>
<keyword evidence="3" id="KW-1185">Reference proteome</keyword>
<feature type="domain" description="ABM" evidence="1">
    <location>
        <begin position="2"/>
        <end position="91"/>
    </location>
</feature>
<evidence type="ECO:0000259" key="1">
    <source>
        <dbReference type="PROSITE" id="PS51725"/>
    </source>
</evidence>
<accession>A0ABQ5V2A9</accession>
<reference evidence="2" key="1">
    <citation type="journal article" date="2014" name="Int. J. Syst. Evol. Microbiol.">
        <title>Complete genome of a new Firmicutes species belonging to the dominant human colonic microbiota ('Ruminococcus bicirculans') reveals two chromosomes and a selective capacity to utilize plant glucans.</title>
        <authorList>
            <consortium name="NISC Comparative Sequencing Program"/>
            <person name="Wegmann U."/>
            <person name="Louis P."/>
            <person name="Goesmann A."/>
            <person name="Henrissat B."/>
            <person name="Duncan S.H."/>
            <person name="Flint H.J."/>
        </authorList>
    </citation>
    <scope>NUCLEOTIDE SEQUENCE</scope>
    <source>
        <strain evidence="2">NBRC 108216</strain>
    </source>
</reference>
<dbReference type="InterPro" id="IPR050744">
    <property type="entry name" value="AI-2_Isomerase_LsrG"/>
</dbReference>
<dbReference type="Gene3D" id="3.30.70.100">
    <property type="match status" value="1"/>
</dbReference>
<sequence length="100" mass="11056">MIVVTGSVIAKPGQADAVRALSLTHVKRSQSEPGCIAHNVSVDCENASRFVFVELWQDMSALMTHFQLDASRAFVRDLRPLLSEEPIMTIFDANEIDPRG</sequence>
<name>A0ABQ5V2A9_9PROT</name>
<dbReference type="EMBL" id="BSNJ01000004">
    <property type="protein sequence ID" value="GLQ21190.1"/>
    <property type="molecule type" value="Genomic_DNA"/>
</dbReference>
<dbReference type="RefSeq" id="WP_284372485.1">
    <property type="nucleotide sequence ID" value="NZ_BSNJ01000004.1"/>
</dbReference>
<organism evidence="2 3">
    <name type="scientific">Algimonas porphyrae</name>
    <dbReference type="NCBI Taxonomy" id="1128113"/>
    <lineage>
        <taxon>Bacteria</taxon>
        <taxon>Pseudomonadati</taxon>
        <taxon>Pseudomonadota</taxon>
        <taxon>Alphaproteobacteria</taxon>
        <taxon>Maricaulales</taxon>
        <taxon>Robiginitomaculaceae</taxon>
        <taxon>Algimonas</taxon>
    </lineage>
</organism>
<reference evidence="2" key="2">
    <citation type="submission" date="2023-01" db="EMBL/GenBank/DDBJ databases">
        <title>Draft genome sequence of Algimonas porphyrae strain NBRC 108216.</title>
        <authorList>
            <person name="Sun Q."/>
            <person name="Mori K."/>
        </authorList>
    </citation>
    <scope>NUCLEOTIDE SEQUENCE</scope>
    <source>
        <strain evidence="2">NBRC 108216</strain>
    </source>
</reference>
<dbReference type="InterPro" id="IPR007138">
    <property type="entry name" value="ABM_dom"/>
</dbReference>
<dbReference type="PANTHER" id="PTHR33336">
    <property type="entry name" value="QUINOL MONOOXYGENASE YGIN-RELATED"/>
    <property type="match status" value="1"/>
</dbReference>
<dbReference type="Pfam" id="PF03992">
    <property type="entry name" value="ABM"/>
    <property type="match status" value="1"/>
</dbReference>
<comment type="caution">
    <text evidence="2">The sequence shown here is derived from an EMBL/GenBank/DDBJ whole genome shotgun (WGS) entry which is preliminary data.</text>
</comment>
<dbReference type="InterPro" id="IPR011008">
    <property type="entry name" value="Dimeric_a/b-barrel"/>
</dbReference>
<gene>
    <name evidence="2" type="ORF">GCM10007854_21450</name>
</gene>
<protein>
    <recommendedName>
        <fullName evidence="1">ABM domain-containing protein</fullName>
    </recommendedName>
</protein>